<proteinExistence type="predicted"/>
<accession>A0A914R697</accession>
<keyword evidence="1" id="KW-1185">Reference proteome</keyword>
<evidence type="ECO:0000313" key="1">
    <source>
        <dbReference type="Proteomes" id="UP000887564"/>
    </source>
</evidence>
<protein>
    <submittedName>
        <fullName evidence="2">Uncharacterized protein</fullName>
    </submittedName>
</protein>
<dbReference type="Proteomes" id="UP000887564">
    <property type="component" value="Unplaced"/>
</dbReference>
<name>A0A914R697_PAREQ</name>
<dbReference type="AlphaFoldDB" id="A0A914R697"/>
<organism evidence="1 2">
    <name type="scientific">Parascaris equorum</name>
    <name type="common">Equine roundworm</name>
    <dbReference type="NCBI Taxonomy" id="6256"/>
    <lineage>
        <taxon>Eukaryota</taxon>
        <taxon>Metazoa</taxon>
        <taxon>Ecdysozoa</taxon>
        <taxon>Nematoda</taxon>
        <taxon>Chromadorea</taxon>
        <taxon>Rhabditida</taxon>
        <taxon>Spirurina</taxon>
        <taxon>Ascaridomorpha</taxon>
        <taxon>Ascaridoidea</taxon>
        <taxon>Ascarididae</taxon>
        <taxon>Parascaris</taxon>
    </lineage>
</organism>
<reference evidence="2" key="1">
    <citation type="submission" date="2022-11" db="UniProtKB">
        <authorList>
            <consortium name="WormBaseParasite"/>
        </authorList>
    </citation>
    <scope>IDENTIFICATION</scope>
</reference>
<sequence length="49" mass="5695">MNDDHVFVIQDRSRTVADFYLPFSVDYENADAELLVDERKLKIIAPIVL</sequence>
<dbReference type="WBParaSite" id="PEQ_0000215401-mRNA-1">
    <property type="protein sequence ID" value="PEQ_0000215401-mRNA-1"/>
    <property type="gene ID" value="PEQ_0000215401"/>
</dbReference>
<evidence type="ECO:0000313" key="2">
    <source>
        <dbReference type="WBParaSite" id="PEQ_0000215401-mRNA-1"/>
    </source>
</evidence>